<feature type="region of interest" description="Phosphopantothenate--cysteine ligase" evidence="3">
    <location>
        <begin position="188"/>
        <end position="395"/>
    </location>
</feature>
<comment type="cofactor">
    <cofactor evidence="3">
        <name>Mg(2+)</name>
        <dbReference type="ChEBI" id="CHEBI:18420"/>
    </cofactor>
</comment>
<keyword evidence="3" id="KW-0479">Metal-binding</keyword>
<comment type="pathway">
    <text evidence="3 4">Cofactor biosynthesis; coenzyme A biosynthesis; CoA from (R)-pantothenate: step 2/5.</text>
</comment>
<dbReference type="GO" id="GO:0015937">
    <property type="term" value="P:coenzyme A biosynthetic process"/>
    <property type="evidence" value="ECO:0007669"/>
    <property type="project" value="UniProtKB-UniRule"/>
</dbReference>
<evidence type="ECO:0000313" key="7">
    <source>
        <dbReference type="EMBL" id="RVU23646.1"/>
    </source>
</evidence>
<dbReference type="PANTHER" id="PTHR14359">
    <property type="entry name" value="HOMO-OLIGOMERIC FLAVIN CONTAINING CYS DECARBOXYLASE FAMILY"/>
    <property type="match status" value="1"/>
</dbReference>
<feature type="binding site" evidence="3">
    <location>
        <position position="277"/>
    </location>
    <ligand>
        <name>CTP</name>
        <dbReference type="ChEBI" id="CHEBI:37563"/>
    </ligand>
</feature>
<dbReference type="InterPro" id="IPR005252">
    <property type="entry name" value="CoaBC"/>
</dbReference>
<feature type="binding site" evidence="3">
    <location>
        <position position="321"/>
    </location>
    <ligand>
        <name>CTP</name>
        <dbReference type="ChEBI" id="CHEBI:37563"/>
    </ligand>
</feature>
<keyword evidence="3 4" id="KW-0436">Ligase</keyword>
<keyword evidence="3 4" id="KW-0285">Flavoprotein</keyword>
<comment type="similarity">
    <text evidence="3 4">In the C-terminal section; belongs to the PPC synthetase family.</text>
</comment>
<dbReference type="OrthoDB" id="9802554at2"/>
<proteinExistence type="inferred from homology"/>
<dbReference type="HAMAP" id="MF_02225">
    <property type="entry name" value="CoaBC"/>
    <property type="match status" value="1"/>
</dbReference>
<feature type="region of interest" description="Phosphopantothenoylcysteine decarboxylase" evidence="3">
    <location>
        <begin position="1"/>
        <end position="187"/>
    </location>
</feature>
<dbReference type="EC" id="6.3.2.5" evidence="3"/>
<sequence>MLKGKKIILGISASIAAYKAILLLRLLKKEGAEVRVVMTESSKNFVSPLVLSTLSENAVWSDFQNQNVWNNHVELGLWADAMVIAPATANTISKMASGLCDNILMATYLSARCPIFIAPAMDEDMFKHPTSTQNLDKLKSFGYQIIQPGNGFLASGLIGDGRLAEPEEIVSVLEELIGRSNELRGKKVLINAGPTQEAIDPVRYITNHSSGKMGIALAEAAYQKGAEVELVLGPTHLRPKFKGINVKTIISADEMLIQMLELFDSSDIVIGAAAVADYKPDEIKSEKFKKKAKDWNLKLVKNPDILGVLGSKKTHQKVIGFALETQDEEINALTKLKAKNLDAIVLNSLKISGAGFSTDTNHVIMFFENGIKKEFPLNLKTQIANQIFDSILELY</sequence>
<dbReference type="GO" id="GO:0004633">
    <property type="term" value="F:phosphopantothenoylcysteine decarboxylase activity"/>
    <property type="evidence" value="ECO:0007669"/>
    <property type="project" value="UniProtKB-UniRule"/>
</dbReference>
<comment type="catalytic activity">
    <reaction evidence="3 4">
        <text>(R)-4'-phosphopantothenate + L-cysteine + CTP = N-[(R)-4-phosphopantothenoyl]-L-cysteine + CMP + diphosphate + H(+)</text>
        <dbReference type="Rhea" id="RHEA:19397"/>
        <dbReference type="ChEBI" id="CHEBI:10986"/>
        <dbReference type="ChEBI" id="CHEBI:15378"/>
        <dbReference type="ChEBI" id="CHEBI:33019"/>
        <dbReference type="ChEBI" id="CHEBI:35235"/>
        <dbReference type="ChEBI" id="CHEBI:37563"/>
        <dbReference type="ChEBI" id="CHEBI:59458"/>
        <dbReference type="ChEBI" id="CHEBI:60377"/>
        <dbReference type="EC" id="6.3.2.5"/>
    </reaction>
</comment>
<dbReference type="EC" id="4.1.1.36" evidence="3"/>
<comment type="function">
    <text evidence="4">Catalyzes two steps in the biosynthesis of coenzyme A. In the first step cysteine is conjugated to 4'-phosphopantothenate to form 4-phosphopantothenoylcysteine, in the latter compound is decarboxylated to form 4'-phosphopantotheine.</text>
</comment>
<dbReference type="Gene3D" id="3.40.50.1950">
    <property type="entry name" value="Flavin prenyltransferase-like"/>
    <property type="match status" value="1"/>
</dbReference>
<comment type="caution">
    <text evidence="7">The sequence shown here is derived from an EMBL/GenBank/DDBJ whole genome shotgun (WGS) entry which is preliminary data.</text>
</comment>
<dbReference type="GO" id="GO:0004632">
    <property type="term" value="F:phosphopantothenate--cysteine ligase activity"/>
    <property type="evidence" value="ECO:0007669"/>
    <property type="project" value="UniProtKB-UniRule"/>
</dbReference>
<keyword evidence="8" id="KW-1185">Reference proteome</keyword>
<accession>A0A437PMW4</accession>
<dbReference type="InterPro" id="IPR036551">
    <property type="entry name" value="Flavin_trans-like"/>
</dbReference>
<keyword evidence="3" id="KW-0460">Magnesium</keyword>
<reference evidence="7 8" key="1">
    <citation type="submission" date="2019-01" db="EMBL/GenBank/DDBJ databases">
        <authorList>
            <person name="Chen W.-M."/>
        </authorList>
    </citation>
    <scope>NUCLEOTIDE SEQUENCE [LARGE SCALE GENOMIC DNA]</scope>
    <source>
        <strain evidence="7 8">FSY-15</strain>
    </source>
</reference>
<feature type="binding site" evidence="3">
    <location>
        <begin position="303"/>
        <end position="306"/>
    </location>
    <ligand>
        <name>CTP</name>
        <dbReference type="ChEBI" id="CHEBI:37563"/>
    </ligand>
</feature>
<comment type="cofactor">
    <cofactor evidence="3">
        <name>FMN</name>
        <dbReference type="ChEBI" id="CHEBI:58210"/>
    </cofactor>
    <text evidence="3">Binds 1 FMN per subunit.</text>
</comment>
<feature type="binding site" evidence="3">
    <location>
        <position position="287"/>
    </location>
    <ligand>
        <name>CTP</name>
        <dbReference type="ChEBI" id="CHEBI:37563"/>
    </ligand>
</feature>
<gene>
    <name evidence="3 7" type="primary">coaBC</name>
    <name evidence="7" type="ORF">EOJ36_10840</name>
</gene>
<organism evidence="7 8">
    <name type="scientific">Sandaracinomonas limnophila</name>
    <dbReference type="NCBI Taxonomy" id="1862386"/>
    <lineage>
        <taxon>Bacteria</taxon>
        <taxon>Pseudomonadati</taxon>
        <taxon>Bacteroidota</taxon>
        <taxon>Cytophagia</taxon>
        <taxon>Cytophagales</taxon>
        <taxon>Flectobacillaceae</taxon>
        <taxon>Sandaracinomonas</taxon>
    </lineage>
</organism>
<evidence type="ECO:0000259" key="6">
    <source>
        <dbReference type="Pfam" id="PF04127"/>
    </source>
</evidence>
<keyword evidence="2 3" id="KW-0456">Lyase</keyword>
<dbReference type="Pfam" id="PF04127">
    <property type="entry name" value="DFP"/>
    <property type="match status" value="1"/>
</dbReference>
<feature type="binding site" evidence="3">
    <location>
        <position position="335"/>
    </location>
    <ligand>
        <name>CTP</name>
        <dbReference type="ChEBI" id="CHEBI:37563"/>
    </ligand>
</feature>
<dbReference type="InterPro" id="IPR007085">
    <property type="entry name" value="DNA/pantothenate-metab_flavo_C"/>
</dbReference>
<dbReference type="Pfam" id="PF02441">
    <property type="entry name" value="Flavoprotein"/>
    <property type="match status" value="1"/>
</dbReference>
<keyword evidence="3" id="KW-0511">Multifunctional enzyme</keyword>
<dbReference type="EMBL" id="SACY01000005">
    <property type="protein sequence ID" value="RVU23646.1"/>
    <property type="molecule type" value="Genomic_DNA"/>
</dbReference>
<evidence type="ECO:0000256" key="4">
    <source>
        <dbReference type="RuleBase" id="RU364078"/>
    </source>
</evidence>
<dbReference type="GO" id="GO:0046872">
    <property type="term" value="F:metal ion binding"/>
    <property type="evidence" value="ECO:0007669"/>
    <property type="project" value="UniProtKB-KW"/>
</dbReference>
<evidence type="ECO:0000313" key="8">
    <source>
        <dbReference type="Proteomes" id="UP000282832"/>
    </source>
</evidence>
<comment type="catalytic activity">
    <reaction evidence="3 4">
        <text>N-[(R)-4-phosphopantothenoyl]-L-cysteine + H(+) = (R)-4'-phosphopantetheine + CO2</text>
        <dbReference type="Rhea" id="RHEA:16793"/>
        <dbReference type="ChEBI" id="CHEBI:15378"/>
        <dbReference type="ChEBI" id="CHEBI:16526"/>
        <dbReference type="ChEBI" id="CHEBI:59458"/>
        <dbReference type="ChEBI" id="CHEBI:61723"/>
        <dbReference type="EC" id="4.1.1.36"/>
    </reaction>
</comment>
<evidence type="ECO:0000256" key="3">
    <source>
        <dbReference type="HAMAP-Rule" id="MF_02225"/>
    </source>
</evidence>
<dbReference type="GO" id="GO:0010181">
    <property type="term" value="F:FMN binding"/>
    <property type="evidence" value="ECO:0007669"/>
    <property type="project" value="UniProtKB-UniRule"/>
</dbReference>
<comment type="caution">
    <text evidence="3">Lacks conserved residue(s) required for the propagation of feature annotation.</text>
</comment>
<evidence type="ECO:0000256" key="1">
    <source>
        <dbReference type="ARBA" id="ARBA00022793"/>
    </source>
</evidence>
<comment type="pathway">
    <text evidence="3 4">Cofactor biosynthesis; coenzyme A biosynthesis; CoA from (R)-pantothenate: step 3/5.</text>
</comment>
<dbReference type="SUPFAM" id="SSF52507">
    <property type="entry name" value="Homo-oligomeric flavin-containing Cys decarboxylases, HFCD"/>
    <property type="match status" value="1"/>
</dbReference>
<keyword evidence="1 3" id="KW-0210">Decarboxylase</keyword>
<dbReference type="AlphaFoldDB" id="A0A437PMW4"/>
<keyword evidence="3 4" id="KW-0288">FMN</keyword>
<comment type="similarity">
    <text evidence="3 4">In the N-terminal section; belongs to the HFCD (homo-oligomeric flavin containing Cys decarboxylase) superfamily.</text>
</comment>
<dbReference type="Gene3D" id="3.40.50.10300">
    <property type="entry name" value="CoaB-like"/>
    <property type="match status" value="1"/>
</dbReference>
<comment type="function">
    <text evidence="3">Catalyzes two sequential steps in the biosynthesis of coenzyme A. In the first step cysteine is conjugated to 4'-phosphopantothenate to form 4-phosphopantothenoylcysteine. In the second step the latter compound is decarboxylated to form 4'-phosphopantotheine.</text>
</comment>
<dbReference type="GO" id="GO:0015941">
    <property type="term" value="P:pantothenate catabolic process"/>
    <property type="evidence" value="ECO:0007669"/>
    <property type="project" value="InterPro"/>
</dbReference>
<name>A0A437PMW4_9BACT</name>
<evidence type="ECO:0000259" key="5">
    <source>
        <dbReference type="Pfam" id="PF02441"/>
    </source>
</evidence>
<dbReference type="InterPro" id="IPR035929">
    <property type="entry name" value="CoaB-like_sf"/>
</dbReference>
<dbReference type="Proteomes" id="UP000282832">
    <property type="component" value="Unassembled WGS sequence"/>
</dbReference>
<dbReference type="NCBIfam" id="TIGR00521">
    <property type="entry name" value="coaBC_dfp"/>
    <property type="match status" value="1"/>
</dbReference>
<feature type="domain" description="DNA/pantothenate metabolism flavoprotein C-terminal" evidence="6">
    <location>
        <begin position="183"/>
        <end position="393"/>
    </location>
</feature>
<protein>
    <recommendedName>
        <fullName evidence="3">Coenzyme A biosynthesis bifunctional protein CoaBC</fullName>
    </recommendedName>
    <alternativeName>
        <fullName evidence="3">DNA/pantothenate metabolism flavoprotein</fullName>
    </alternativeName>
    <alternativeName>
        <fullName evidence="3">Phosphopantothenoylcysteine synthetase/decarboxylase</fullName>
        <shortName evidence="3">PPCS-PPCDC</shortName>
    </alternativeName>
    <domain>
        <recommendedName>
            <fullName evidence="3">Phosphopantothenoylcysteine decarboxylase</fullName>
            <shortName evidence="3">PPC decarboxylase</shortName>
            <shortName evidence="3">PPC-DC</shortName>
            <ecNumber evidence="3">4.1.1.36</ecNumber>
        </recommendedName>
        <alternativeName>
            <fullName evidence="3">CoaC</fullName>
        </alternativeName>
    </domain>
    <domain>
        <recommendedName>
            <fullName evidence="3">Phosphopantothenate--cysteine ligase</fullName>
            <ecNumber evidence="3">6.3.2.5</ecNumber>
        </recommendedName>
        <alternativeName>
            <fullName evidence="3">CoaB</fullName>
        </alternativeName>
        <alternativeName>
            <fullName evidence="3">Phosphopantothenoylcysteine synthetase</fullName>
            <shortName evidence="3">PPC synthetase</shortName>
            <shortName evidence="3">PPC-S</shortName>
        </alternativeName>
    </domain>
</protein>
<feature type="domain" description="Flavoprotein" evidence="5">
    <location>
        <begin position="5"/>
        <end position="173"/>
    </location>
</feature>
<dbReference type="PANTHER" id="PTHR14359:SF6">
    <property type="entry name" value="PHOSPHOPANTOTHENOYLCYSTEINE DECARBOXYLASE"/>
    <property type="match status" value="1"/>
</dbReference>
<dbReference type="GO" id="GO:0071513">
    <property type="term" value="C:phosphopantothenoylcysteine decarboxylase complex"/>
    <property type="evidence" value="ECO:0007669"/>
    <property type="project" value="TreeGrafter"/>
</dbReference>
<dbReference type="InterPro" id="IPR003382">
    <property type="entry name" value="Flavoprotein"/>
</dbReference>
<dbReference type="UniPathway" id="UPA00241">
    <property type="reaction ID" value="UER00353"/>
</dbReference>
<evidence type="ECO:0000256" key="2">
    <source>
        <dbReference type="ARBA" id="ARBA00023239"/>
    </source>
</evidence>
<feature type="binding site" evidence="3">
    <location>
        <position position="339"/>
    </location>
    <ligand>
        <name>CTP</name>
        <dbReference type="ChEBI" id="CHEBI:37563"/>
    </ligand>
</feature>
<dbReference type="SUPFAM" id="SSF102645">
    <property type="entry name" value="CoaB-like"/>
    <property type="match status" value="1"/>
</dbReference>